<evidence type="ECO:0000313" key="2">
    <source>
        <dbReference type="Proteomes" id="UP000782312"/>
    </source>
</evidence>
<reference evidence="1" key="1">
    <citation type="submission" date="2020-07" db="EMBL/GenBank/DDBJ databases">
        <title>Huge and variable diversity of episymbiotic CPR bacteria and DPANN archaea in groundwater ecosystems.</title>
        <authorList>
            <person name="He C.Y."/>
            <person name="Keren R."/>
            <person name="Whittaker M."/>
            <person name="Farag I.F."/>
            <person name="Doudna J."/>
            <person name="Cate J.H.D."/>
            <person name="Banfield J.F."/>
        </authorList>
    </citation>
    <scope>NUCLEOTIDE SEQUENCE</scope>
    <source>
        <strain evidence="1">NC_groundwater_763_Ag_S-0.2um_68_21</strain>
    </source>
</reference>
<proteinExistence type="predicted"/>
<organism evidence="1 2">
    <name type="scientific">Tectimicrobiota bacterium</name>
    <dbReference type="NCBI Taxonomy" id="2528274"/>
    <lineage>
        <taxon>Bacteria</taxon>
        <taxon>Pseudomonadati</taxon>
        <taxon>Nitrospinota/Tectimicrobiota group</taxon>
        <taxon>Candidatus Tectimicrobiota</taxon>
    </lineage>
</organism>
<protein>
    <submittedName>
        <fullName evidence="1">Uncharacterized protein</fullName>
    </submittedName>
</protein>
<name>A0A932MR49_UNCTE</name>
<comment type="caution">
    <text evidence="1">The sequence shown here is derived from an EMBL/GenBank/DDBJ whole genome shotgun (WGS) entry which is preliminary data.</text>
</comment>
<dbReference type="Gene3D" id="3.30.300.20">
    <property type="match status" value="1"/>
</dbReference>
<sequence>MTKTPFRKASCRVEFDYFLRGSVLKGTVDSGCTAVRTHFKVESGEPEDRVLRLIRLAKQGCYAEKMVRTAVPLTSTVELNGKSISLEGITG</sequence>
<dbReference type="InterPro" id="IPR036102">
    <property type="entry name" value="OsmC/Ohrsf"/>
</dbReference>
<evidence type="ECO:0000313" key="1">
    <source>
        <dbReference type="EMBL" id="MBI3128726.1"/>
    </source>
</evidence>
<dbReference type="Proteomes" id="UP000782312">
    <property type="component" value="Unassembled WGS sequence"/>
</dbReference>
<gene>
    <name evidence="1" type="ORF">HYZ11_14070</name>
</gene>
<accession>A0A932MR49</accession>
<dbReference type="EMBL" id="JACPUR010000035">
    <property type="protein sequence ID" value="MBI3128726.1"/>
    <property type="molecule type" value="Genomic_DNA"/>
</dbReference>
<dbReference type="InterPro" id="IPR015946">
    <property type="entry name" value="KH_dom-like_a/b"/>
</dbReference>
<dbReference type="AlphaFoldDB" id="A0A932MR49"/>
<dbReference type="SUPFAM" id="SSF82784">
    <property type="entry name" value="OsmC-like"/>
    <property type="match status" value="1"/>
</dbReference>